<keyword evidence="3" id="KW-1185">Reference proteome</keyword>
<evidence type="ECO:0000256" key="1">
    <source>
        <dbReference type="SAM" id="MobiDB-lite"/>
    </source>
</evidence>
<organism evidence="2 3">
    <name type="scientific">Mytilus galloprovincialis</name>
    <name type="common">Mediterranean mussel</name>
    <dbReference type="NCBI Taxonomy" id="29158"/>
    <lineage>
        <taxon>Eukaryota</taxon>
        <taxon>Metazoa</taxon>
        <taxon>Spiralia</taxon>
        <taxon>Lophotrochozoa</taxon>
        <taxon>Mollusca</taxon>
        <taxon>Bivalvia</taxon>
        <taxon>Autobranchia</taxon>
        <taxon>Pteriomorphia</taxon>
        <taxon>Mytilida</taxon>
        <taxon>Mytiloidea</taxon>
        <taxon>Mytilidae</taxon>
        <taxon>Mytilinae</taxon>
        <taxon>Mytilus</taxon>
    </lineage>
</organism>
<reference evidence="2" key="1">
    <citation type="submission" date="2018-11" db="EMBL/GenBank/DDBJ databases">
        <authorList>
            <person name="Alioto T."/>
            <person name="Alioto T."/>
        </authorList>
    </citation>
    <scope>NUCLEOTIDE SEQUENCE</scope>
</reference>
<proteinExistence type="predicted"/>
<dbReference type="OrthoDB" id="10583008at2759"/>
<protein>
    <submittedName>
        <fullName evidence="2">Uncharacterized protein</fullName>
    </submittedName>
</protein>
<dbReference type="AlphaFoldDB" id="A0A8B6FGW6"/>
<accession>A0A8B6FGW6</accession>
<evidence type="ECO:0000313" key="3">
    <source>
        <dbReference type="Proteomes" id="UP000596742"/>
    </source>
</evidence>
<name>A0A8B6FGW6_MYTGA</name>
<comment type="caution">
    <text evidence="2">The sequence shown here is derived from an EMBL/GenBank/DDBJ whole genome shotgun (WGS) entry which is preliminary data.</text>
</comment>
<feature type="compositionally biased region" description="Basic and acidic residues" evidence="1">
    <location>
        <begin position="18"/>
        <end position="28"/>
    </location>
</feature>
<sequence>MEGDSSEDQSRIDEIAREKGKALKEQSRLEGVASEEGVVWKEEPSRMDGVTNKEGEACGQVMSSFNFTKFPLQSHLKGGNTGIQPIVKSNFALDFIFVENSSSSLISSTMELRDVESIGEMVANDGHEVEDDDVMVTEVAAEVEEDAIFKTEAEVKAGTDVGAGSDVKLRIGVNV</sequence>
<evidence type="ECO:0000313" key="2">
    <source>
        <dbReference type="EMBL" id="VDI48309.1"/>
    </source>
</evidence>
<gene>
    <name evidence="2" type="ORF">MGAL_10B032129</name>
</gene>
<dbReference type="Proteomes" id="UP000596742">
    <property type="component" value="Unassembled WGS sequence"/>
</dbReference>
<dbReference type="EMBL" id="UYJE01006710">
    <property type="protein sequence ID" value="VDI48309.1"/>
    <property type="molecule type" value="Genomic_DNA"/>
</dbReference>
<feature type="region of interest" description="Disordered" evidence="1">
    <location>
        <begin position="18"/>
        <end position="37"/>
    </location>
</feature>